<keyword evidence="2" id="KW-1185">Reference proteome</keyword>
<evidence type="ECO:0000313" key="1">
    <source>
        <dbReference type="EMBL" id="CAI0388465.1"/>
    </source>
</evidence>
<sequence>MVFPSAAPVYIPRCMLLQSHTDHYLQACEHDKGYRSQQEYPEESPREWAVRKMSCIYWSEHPDDLQKTA</sequence>
<dbReference type="AlphaFoldDB" id="A0AAV0HT92"/>
<name>A0AAV0HT92_9ROSI</name>
<protein>
    <submittedName>
        <fullName evidence="1">Uncharacterized protein</fullName>
    </submittedName>
</protein>
<gene>
    <name evidence="1" type="ORF">LITE_LOCUS5837</name>
</gene>
<comment type="caution">
    <text evidence="1">The sequence shown here is derived from an EMBL/GenBank/DDBJ whole genome shotgun (WGS) entry which is preliminary data.</text>
</comment>
<reference evidence="1" key="1">
    <citation type="submission" date="2022-08" db="EMBL/GenBank/DDBJ databases">
        <authorList>
            <person name="Gutierrez-Valencia J."/>
        </authorList>
    </citation>
    <scope>NUCLEOTIDE SEQUENCE</scope>
</reference>
<organism evidence="1 2">
    <name type="scientific">Linum tenue</name>
    <dbReference type="NCBI Taxonomy" id="586396"/>
    <lineage>
        <taxon>Eukaryota</taxon>
        <taxon>Viridiplantae</taxon>
        <taxon>Streptophyta</taxon>
        <taxon>Embryophyta</taxon>
        <taxon>Tracheophyta</taxon>
        <taxon>Spermatophyta</taxon>
        <taxon>Magnoliopsida</taxon>
        <taxon>eudicotyledons</taxon>
        <taxon>Gunneridae</taxon>
        <taxon>Pentapetalae</taxon>
        <taxon>rosids</taxon>
        <taxon>fabids</taxon>
        <taxon>Malpighiales</taxon>
        <taxon>Linaceae</taxon>
        <taxon>Linum</taxon>
    </lineage>
</organism>
<accession>A0AAV0HT92</accession>
<evidence type="ECO:0000313" key="2">
    <source>
        <dbReference type="Proteomes" id="UP001154282"/>
    </source>
</evidence>
<dbReference type="Proteomes" id="UP001154282">
    <property type="component" value="Unassembled WGS sequence"/>
</dbReference>
<proteinExistence type="predicted"/>
<dbReference type="EMBL" id="CAMGYJ010000002">
    <property type="protein sequence ID" value="CAI0388465.1"/>
    <property type="molecule type" value="Genomic_DNA"/>
</dbReference>